<keyword evidence="2" id="KW-0456">Lyase</keyword>
<protein>
    <submittedName>
        <fullName evidence="2">Adenylosuccinate lyase</fullName>
    </submittedName>
</protein>
<organism evidence="2 3">
    <name type="scientific">Pseudooceanicola sediminis</name>
    <dbReference type="NCBI Taxonomy" id="2211117"/>
    <lineage>
        <taxon>Bacteria</taxon>
        <taxon>Pseudomonadati</taxon>
        <taxon>Pseudomonadota</taxon>
        <taxon>Alphaproteobacteria</taxon>
        <taxon>Rhodobacterales</taxon>
        <taxon>Paracoccaceae</taxon>
        <taxon>Pseudooceanicola</taxon>
    </lineage>
</organism>
<sequence>MDGMAERLGADVAGRIEQAPEAAGRAYRTAVLSCAACGSEEACVQWQADHDHADAAPAYCRNADWLEALRP</sequence>
<dbReference type="AlphaFoldDB" id="A0A399IYR7"/>
<evidence type="ECO:0000313" key="2">
    <source>
        <dbReference type="EMBL" id="RII37409.1"/>
    </source>
</evidence>
<dbReference type="Pfam" id="PF20056">
    <property type="entry name" value="DUF6455"/>
    <property type="match status" value="1"/>
</dbReference>
<accession>A0A399IYR7</accession>
<gene>
    <name evidence="2" type="ORF">DL237_17205</name>
</gene>
<feature type="domain" description="DUF6455" evidence="1">
    <location>
        <begin position="1"/>
        <end position="70"/>
    </location>
</feature>
<evidence type="ECO:0000259" key="1">
    <source>
        <dbReference type="Pfam" id="PF20056"/>
    </source>
</evidence>
<comment type="caution">
    <text evidence="2">The sequence shown here is derived from an EMBL/GenBank/DDBJ whole genome shotgun (WGS) entry which is preliminary data.</text>
</comment>
<reference evidence="2 3" key="1">
    <citation type="submission" date="2018-08" db="EMBL/GenBank/DDBJ databases">
        <title>Pseudooceanicola sediminis CY03 in the family Rhodobacteracea.</title>
        <authorList>
            <person name="Zhang Y.-J."/>
        </authorList>
    </citation>
    <scope>NUCLEOTIDE SEQUENCE [LARGE SCALE GENOMIC DNA]</scope>
    <source>
        <strain evidence="2 3">CY03</strain>
    </source>
</reference>
<proteinExistence type="predicted"/>
<evidence type="ECO:0000313" key="3">
    <source>
        <dbReference type="Proteomes" id="UP000265848"/>
    </source>
</evidence>
<name>A0A399IYR7_9RHOB</name>
<dbReference type="EMBL" id="QWJJ01000017">
    <property type="protein sequence ID" value="RII37409.1"/>
    <property type="molecule type" value="Genomic_DNA"/>
</dbReference>
<dbReference type="InterPro" id="IPR045601">
    <property type="entry name" value="DUF6455"/>
</dbReference>
<dbReference type="GO" id="GO:0016829">
    <property type="term" value="F:lyase activity"/>
    <property type="evidence" value="ECO:0007669"/>
    <property type="project" value="UniProtKB-KW"/>
</dbReference>
<dbReference type="Proteomes" id="UP000265848">
    <property type="component" value="Unassembled WGS sequence"/>
</dbReference>
<keyword evidence="3" id="KW-1185">Reference proteome</keyword>